<feature type="non-terminal residue" evidence="2">
    <location>
        <position position="103"/>
    </location>
</feature>
<comment type="caution">
    <text evidence="2">The sequence shown here is derived from an EMBL/GenBank/DDBJ whole genome shotgun (WGS) entry which is preliminary data.</text>
</comment>
<feature type="region of interest" description="Disordered" evidence="1">
    <location>
        <begin position="1"/>
        <end position="103"/>
    </location>
</feature>
<sequence>DARIGPNEPKTGIFRPGAGLSSSYPVGQSVHGLPARSQRGIGSAFSPRRRASVSPPAPVVVAASPKHVASSSTARPSATASARLSTGSTRFVAKAAPSPAPST</sequence>
<dbReference type="AlphaFoldDB" id="A0A813E0G0"/>
<reference evidence="2" key="1">
    <citation type="submission" date="2021-02" db="EMBL/GenBank/DDBJ databases">
        <authorList>
            <person name="Dougan E. K."/>
            <person name="Rhodes N."/>
            <person name="Thang M."/>
            <person name="Chan C."/>
        </authorList>
    </citation>
    <scope>NUCLEOTIDE SEQUENCE</scope>
</reference>
<evidence type="ECO:0000313" key="3">
    <source>
        <dbReference type="Proteomes" id="UP000654075"/>
    </source>
</evidence>
<feature type="compositionally biased region" description="Low complexity" evidence="1">
    <location>
        <begin position="59"/>
        <end position="83"/>
    </location>
</feature>
<organism evidence="2 3">
    <name type="scientific">Polarella glacialis</name>
    <name type="common">Dinoflagellate</name>
    <dbReference type="NCBI Taxonomy" id="89957"/>
    <lineage>
        <taxon>Eukaryota</taxon>
        <taxon>Sar</taxon>
        <taxon>Alveolata</taxon>
        <taxon>Dinophyceae</taxon>
        <taxon>Suessiales</taxon>
        <taxon>Suessiaceae</taxon>
        <taxon>Polarella</taxon>
    </lineage>
</organism>
<accession>A0A813E0G0</accession>
<dbReference type="Proteomes" id="UP000654075">
    <property type="component" value="Unassembled WGS sequence"/>
</dbReference>
<feature type="non-terminal residue" evidence="2">
    <location>
        <position position="1"/>
    </location>
</feature>
<proteinExistence type="predicted"/>
<evidence type="ECO:0000256" key="1">
    <source>
        <dbReference type="SAM" id="MobiDB-lite"/>
    </source>
</evidence>
<dbReference type="EMBL" id="CAJNNV010005514">
    <property type="protein sequence ID" value="CAE8592168.1"/>
    <property type="molecule type" value="Genomic_DNA"/>
</dbReference>
<gene>
    <name evidence="2" type="ORF">PGLA1383_LOCUS10825</name>
</gene>
<evidence type="ECO:0000313" key="2">
    <source>
        <dbReference type="EMBL" id="CAE8592168.1"/>
    </source>
</evidence>
<name>A0A813E0G0_POLGL</name>
<keyword evidence="3" id="KW-1185">Reference proteome</keyword>
<protein>
    <submittedName>
        <fullName evidence="2">Uncharacterized protein</fullName>
    </submittedName>
</protein>